<evidence type="ECO:0000313" key="1">
    <source>
        <dbReference type="EMBL" id="QHT28879.1"/>
    </source>
</evidence>
<protein>
    <submittedName>
        <fullName evidence="1">Uncharacterized protein</fullName>
    </submittedName>
</protein>
<name>A0A6C0EKQ8_9ZZZZ</name>
<organism evidence="1">
    <name type="scientific">viral metagenome</name>
    <dbReference type="NCBI Taxonomy" id="1070528"/>
    <lineage>
        <taxon>unclassified sequences</taxon>
        <taxon>metagenomes</taxon>
        <taxon>organismal metagenomes</taxon>
    </lineage>
</organism>
<sequence>MLYNEIFFYNIKKCNLLWNKCYDSIRLFYKNIGIYIIDDNSSYTPKRLGIKLINTTIINSEFLERGELLPYYYFYNSTELLNFSKEKLFTITVYALEVCRLLI</sequence>
<reference evidence="1" key="1">
    <citation type="journal article" date="2020" name="Nature">
        <title>Giant virus diversity and host interactions through global metagenomics.</title>
        <authorList>
            <person name="Schulz F."/>
            <person name="Roux S."/>
            <person name="Paez-Espino D."/>
            <person name="Jungbluth S."/>
            <person name="Walsh D.A."/>
            <person name="Denef V.J."/>
            <person name="McMahon K.D."/>
            <person name="Konstantinidis K.T."/>
            <person name="Eloe-Fadrosh E.A."/>
            <person name="Kyrpides N.C."/>
            <person name="Woyke T."/>
        </authorList>
    </citation>
    <scope>NUCLEOTIDE SEQUENCE</scope>
    <source>
        <strain evidence="1">GVMAG-M-3300001351-8</strain>
    </source>
</reference>
<dbReference type="EMBL" id="MN738865">
    <property type="protein sequence ID" value="QHT28879.1"/>
    <property type="molecule type" value="Genomic_DNA"/>
</dbReference>
<proteinExistence type="predicted"/>
<accession>A0A6C0EKQ8</accession>
<dbReference type="AlphaFoldDB" id="A0A6C0EKQ8"/>